<dbReference type="InterPro" id="IPR051915">
    <property type="entry name" value="Cellulose_Degrad_GH3"/>
</dbReference>
<reference evidence="3 4" key="1">
    <citation type="submission" date="2020-04" db="EMBL/GenBank/DDBJ databases">
        <title>Plant Genome Project.</title>
        <authorList>
            <person name="Zhang R.-G."/>
        </authorList>
    </citation>
    <scope>NUCLEOTIDE SEQUENCE [LARGE SCALE GENOMIC DNA]</scope>
    <source>
        <strain evidence="3">YNK0</strain>
        <tissue evidence="3">Leaf</tissue>
    </source>
</reference>
<accession>A0A834YQD1</accession>
<dbReference type="InterPro" id="IPR036962">
    <property type="entry name" value="Glyco_hydro_3_N_sf"/>
</dbReference>
<organism evidence="3 4">
    <name type="scientific">Tetracentron sinense</name>
    <name type="common">Spur-leaf</name>
    <dbReference type="NCBI Taxonomy" id="13715"/>
    <lineage>
        <taxon>Eukaryota</taxon>
        <taxon>Viridiplantae</taxon>
        <taxon>Streptophyta</taxon>
        <taxon>Embryophyta</taxon>
        <taxon>Tracheophyta</taxon>
        <taxon>Spermatophyta</taxon>
        <taxon>Magnoliopsida</taxon>
        <taxon>Trochodendrales</taxon>
        <taxon>Trochodendraceae</taxon>
        <taxon>Tetracentron</taxon>
    </lineage>
</organism>
<dbReference type="SUPFAM" id="SSF51445">
    <property type="entry name" value="(Trans)glycosidases"/>
    <property type="match status" value="1"/>
</dbReference>
<dbReference type="PANTHER" id="PTHR30620">
    <property type="entry name" value="PERIPLASMIC BETA-GLUCOSIDASE-RELATED"/>
    <property type="match status" value="1"/>
</dbReference>
<feature type="domain" description="Glycoside hydrolase family 3 N-terminal" evidence="2">
    <location>
        <begin position="1"/>
        <end position="92"/>
    </location>
</feature>
<evidence type="ECO:0000313" key="3">
    <source>
        <dbReference type="EMBL" id="KAF8391855.1"/>
    </source>
</evidence>
<gene>
    <name evidence="3" type="ORF">HHK36_022193</name>
</gene>
<dbReference type="InterPro" id="IPR017853">
    <property type="entry name" value="GH"/>
</dbReference>
<protein>
    <recommendedName>
        <fullName evidence="2">Glycoside hydrolase family 3 N-terminal domain-containing protein</fullName>
    </recommendedName>
</protein>
<dbReference type="Pfam" id="PF00933">
    <property type="entry name" value="Glyco_hydro_3"/>
    <property type="match status" value="1"/>
</dbReference>
<evidence type="ECO:0000259" key="2">
    <source>
        <dbReference type="Pfam" id="PF00933"/>
    </source>
</evidence>
<dbReference type="GO" id="GO:0008422">
    <property type="term" value="F:beta-glucosidase activity"/>
    <property type="evidence" value="ECO:0007669"/>
    <property type="project" value="TreeGrafter"/>
</dbReference>
<proteinExistence type="predicted"/>
<keyword evidence="4" id="KW-1185">Reference proteome</keyword>
<dbReference type="GO" id="GO:0009251">
    <property type="term" value="P:glucan catabolic process"/>
    <property type="evidence" value="ECO:0007669"/>
    <property type="project" value="TreeGrafter"/>
</dbReference>
<dbReference type="Proteomes" id="UP000655225">
    <property type="component" value="Unassembled WGS sequence"/>
</dbReference>
<dbReference type="OMA" id="LEWEGID"/>
<dbReference type="PANTHER" id="PTHR30620:SF77">
    <property type="entry name" value="LYSOSOMAL BETA GLUCOSIDASE-LIKE"/>
    <property type="match status" value="1"/>
</dbReference>
<dbReference type="InterPro" id="IPR001764">
    <property type="entry name" value="Glyco_hydro_3_N"/>
</dbReference>
<evidence type="ECO:0000256" key="1">
    <source>
        <dbReference type="ARBA" id="ARBA00022801"/>
    </source>
</evidence>
<dbReference type="OrthoDB" id="416222at2759"/>
<dbReference type="EMBL" id="JABCRI010000016">
    <property type="protein sequence ID" value="KAF8391855.1"/>
    <property type="molecule type" value="Genomic_DNA"/>
</dbReference>
<comment type="caution">
    <text evidence="3">The sequence shown here is derived from an EMBL/GenBank/DDBJ whole genome shotgun (WGS) entry which is preliminary data.</text>
</comment>
<sequence length="134" mass="15447">MHSNHNLVTKFLKDTLNFRGFVILEWEGIDRITSLPHSNYTYSVLAGIQAGIYMEMVPLNHTEFINDLTYLVKNEFIIMSRIDDVVRRILRVKFTMGLFENPLADLSQVDKLGSQVNYSVYPFSNADVPKFQIG</sequence>
<name>A0A834YQD1_TETSI</name>
<keyword evidence="1" id="KW-0378">Hydrolase</keyword>
<dbReference type="AlphaFoldDB" id="A0A834YQD1"/>
<dbReference type="Gene3D" id="3.20.20.300">
    <property type="entry name" value="Glycoside hydrolase, family 3, N-terminal domain"/>
    <property type="match status" value="1"/>
</dbReference>
<evidence type="ECO:0000313" key="4">
    <source>
        <dbReference type="Proteomes" id="UP000655225"/>
    </source>
</evidence>